<proteinExistence type="predicted"/>
<evidence type="ECO:0000313" key="11">
    <source>
        <dbReference type="RefSeq" id="XP_023932942.1"/>
    </source>
</evidence>
<evidence type="ECO:0000256" key="6">
    <source>
        <dbReference type="ARBA" id="ARBA00023170"/>
    </source>
</evidence>
<reference evidence="11" key="1">
    <citation type="submission" date="2025-08" db="UniProtKB">
        <authorList>
            <consortium name="RefSeq"/>
        </authorList>
    </citation>
    <scope>IDENTIFICATION</scope>
    <source>
        <tissue evidence="11">Gonads</tissue>
    </source>
</reference>
<organism evidence="10 11">
    <name type="scientific">Lingula anatina</name>
    <name type="common">Brachiopod</name>
    <name type="synonym">Lingula unguis</name>
    <dbReference type="NCBI Taxonomy" id="7574"/>
    <lineage>
        <taxon>Eukaryota</taxon>
        <taxon>Metazoa</taxon>
        <taxon>Spiralia</taxon>
        <taxon>Lophotrochozoa</taxon>
        <taxon>Brachiopoda</taxon>
        <taxon>Linguliformea</taxon>
        <taxon>Lingulata</taxon>
        <taxon>Lingulida</taxon>
        <taxon>Linguloidea</taxon>
        <taxon>Lingulidae</taxon>
        <taxon>Lingula</taxon>
    </lineage>
</organism>
<evidence type="ECO:0000259" key="9">
    <source>
        <dbReference type="PROSITE" id="PS50262"/>
    </source>
</evidence>
<keyword evidence="3 8" id="KW-1133">Transmembrane helix</keyword>
<feature type="transmembrane region" description="Helical" evidence="8">
    <location>
        <begin position="250"/>
        <end position="276"/>
    </location>
</feature>
<evidence type="ECO:0000256" key="4">
    <source>
        <dbReference type="ARBA" id="ARBA00023040"/>
    </source>
</evidence>
<dbReference type="GeneID" id="106175427"/>
<keyword evidence="5 8" id="KW-0472">Membrane</keyword>
<dbReference type="GO" id="GO:0004930">
    <property type="term" value="F:G protein-coupled receptor activity"/>
    <property type="evidence" value="ECO:0007669"/>
    <property type="project" value="UniProtKB-KW"/>
</dbReference>
<dbReference type="PROSITE" id="PS50262">
    <property type="entry name" value="G_PROTEIN_RECEP_F1_2"/>
    <property type="match status" value="1"/>
</dbReference>
<evidence type="ECO:0000256" key="7">
    <source>
        <dbReference type="ARBA" id="ARBA00023224"/>
    </source>
</evidence>
<gene>
    <name evidence="11" type="primary">LOC106175427</name>
</gene>
<dbReference type="AlphaFoldDB" id="A0A2R2MSG7"/>
<dbReference type="Pfam" id="PF00001">
    <property type="entry name" value="7tm_1"/>
    <property type="match status" value="1"/>
</dbReference>
<dbReference type="InterPro" id="IPR017452">
    <property type="entry name" value="GPCR_Rhodpsn_7TM"/>
</dbReference>
<evidence type="ECO:0000256" key="3">
    <source>
        <dbReference type="ARBA" id="ARBA00022989"/>
    </source>
</evidence>
<accession>A0A2R2MSG7</accession>
<dbReference type="InParanoid" id="A0A2R2MSG7"/>
<protein>
    <submittedName>
        <fullName evidence="11">Rhodopsin, GQ-coupled-like</fullName>
    </submittedName>
</protein>
<feature type="transmembrane region" description="Helical" evidence="8">
    <location>
        <begin position="119"/>
        <end position="144"/>
    </location>
</feature>
<dbReference type="STRING" id="7574.A0A2R2MSG7"/>
<dbReference type="InterPro" id="IPR050125">
    <property type="entry name" value="GPCR_opsins"/>
</dbReference>
<keyword evidence="2 8" id="KW-0812">Transmembrane</keyword>
<feature type="transmembrane region" description="Helical" evidence="8">
    <location>
        <begin position="73"/>
        <end position="98"/>
    </location>
</feature>
<dbReference type="SUPFAM" id="SSF81321">
    <property type="entry name" value="Family A G protein-coupled receptor-like"/>
    <property type="match status" value="1"/>
</dbReference>
<evidence type="ECO:0000256" key="1">
    <source>
        <dbReference type="ARBA" id="ARBA00004141"/>
    </source>
</evidence>
<keyword evidence="7" id="KW-0807">Transducer</keyword>
<keyword evidence="10" id="KW-1185">Reference proteome</keyword>
<name>A0A2R2MSG7_LINAN</name>
<feature type="transmembrane region" description="Helical" evidence="8">
    <location>
        <begin position="220"/>
        <end position="244"/>
    </location>
</feature>
<dbReference type="RefSeq" id="XP_023932942.1">
    <property type="nucleotide sequence ID" value="XM_024077174.1"/>
</dbReference>
<dbReference type="KEGG" id="lak:106175427"/>
<dbReference type="Gene3D" id="1.20.1070.10">
    <property type="entry name" value="Rhodopsin 7-helix transmembrane proteins"/>
    <property type="match status" value="1"/>
</dbReference>
<dbReference type="InterPro" id="IPR000276">
    <property type="entry name" value="GPCR_Rhodpsn"/>
</dbReference>
<dbReference type="Proteomes" id="UP000085678">
    <property type="component" value="Unplaced"/>
</dbReference>
<evidence type="ECO:0000313" key="10">
    <source>
        <dbReference type="Proteomes" id="UP000085678"/>
    </source>
</evidence>
<dbReference type="GO" id="GO:0016020">
    <property type="term" value="C:membrane"/>
    <property type="evidence" value="ECO:0007669"/>
    <property type="project" value="UniProtKB-SubCell"/>
</dbReference>
<dbReference type="PRINTS" id="PR00237">
    <property type="entry name" value="GPCRRHODOPSN"/>
</dbReference>
<dbReference type="PANTHER" id="PTHR24240">
    <property type="entry name" value="OPSIN"/>
    <property type="match status" value="1"/>
</dbReference>
<feature type="transmembrane region" description="Helical" evidence="8">
    <location>
        <begin position="164"/>
        <end position="186"/>
    </location>
</feature>
<keyword evidence="6" id="KW-0675">Receptor</keyword>
<dbReference type="OrthoDB" id="9996086at2759"/>
<evidence type="ECO:0000256" key="2">
    <source>
        <dbReference type="ARBA" id="ARBA00022692"/>
    </source>
</evidence>
<keyword evidence="4" id="KW-0297">G-protein coupled receptor</keyword>
<feature type="transmembrane region" description="Helical" evidence="8">
    <location>
        <begin position="38"/>
        <end position="61"/>
    </location>
</feature>
<evidence type="ECO:0000256" key="5">
    <source>
        <dbReference type="ARBA" id="ARBA00023136"/>
    </source>
</evidence>
<comment type="subcellular location">
    <subcellularLocation>
        <location evidence="1">Membrane</location>
        <topology evidence="1">Multi-pass membrane protein</topology>
    </subcellularLocation>
</comment>
<sequence>MEPLRSPSVDSEEFLADSNALYHCTWGSPRLRRLENVLLINLTLTNIGTSIASVMVIVGSFHGHWIFGHAGCYAYGIGFGASALASFNSMAAISIQMYREITCRLPRGQTGSKLRGVTTYLLVVWTNSFIWVIGPVFGWGRYILESTGTSCTFDFLTPTLKDTSFVLSLACFGFLLPLLMIVITNVRLFRHIHMVSSNLKKFKVDRFPTKSQKLVRIAQMTLSTVIVFVVPWLPYVIVAMIGVFGDKELLTPLVAGVPVLAAKTYPMFTPLLYITYHKELRSVLMRRIRRRRTARFPQRRSPVSRGDRINVIAIDLLPVTESRLTSCGPDEIMLSEF</sequence>
<evidence type="ECO:0000256" key="8">
    <source>
        <dbReference type="SAM" id="Phobius"/>
    </source>
</evidence>
<feature type="domain" description="G-protein coupled receptors family 1 profile" evidence="9">
    <location>
        <begin position="17"/>
        <end position="273"/>
    </location>
</feature>